<dbReference type="SUPFAM" id="SSF53335">
    <property type="entry name" value="S-adenosyl-L-methionine-dependent methyltransferases"/>
    <property type="match status" value="1"/>
</dbReference>
<dbReference type="CDD" id="cd02440">
    <property type="entry name" value="AdoMet_MTases"/>
    <property type="match status" value="1"/>
</dbReference>
<gene>
    <name evidence="3" type="ORF">SeLEV6574_g05861</name>
    <name evidence="2" type="ORF">SeMB42_g06399</name>
</gene>
<dbReference type="Gene3D" id="3.40.50.150">
    <property type="entry name" value="Vaccinia Virus protein VP39"/>
    <property type="match status" value="1"/>
</dbReference>
<dbReference type="Pfam" id="PF13679">
    <property type="entry name" value="Methyltransf_32"/>
    <property type="match status" value="1"/>
</dbReference>
<dbReference type="InterPro" id="IPR025714">
    <property type="entry name" value="Methyltranfer_dom"/>
</dbReference>
<dbReference type="OrthoDB" id="10258156at2759"/>
<comment type="caution">
    <text evidence="2">The sequence shown here is derived from an EMBL/GenBank/DDBJ whole genome shotgun (WGS) entry which is preliminary data.</text>
</comment>
<dbReference type="InterPro" id="IPR052220">
    <property type="entry name" value="METTL25"/>
</dbReference>
<reference evidence="4 5" key="1">
    <citation type="journal article" date="2019" name="Sci. Rep.">
        <title>Comparative genomics of chytrid fungi reveal insights into the obligate biotrophic and pathogenic lifestyle of Synchytrium endobioticum.</title>
        <authorList>
            <person name="van de Vossenberg B.T.L.H."/>
            <person name="Warris S."/>
            <person name="Nguyen H.D.T."/>
            <person name="van Gent-Pelzer M.P.E."/>
            <person name="Joly D.L."/>
            <person name="van de Geest H.C."/>
            <person name="Bonants P.J.M."/>
            <person name="Smith D.S."/>
            <person name="Levesque C.A."/>
            <person name="van der Lee T.A.J."/>
        </authorList>
    </citation>
    <scope>NUCLEOTIDE SEQUENCE [LARGE SCALE GENOMIC DNA]</scope>
    <source>
        <strain evidence="3 5">LEV6574</strain>
        <strain evidence="2 4">MB42</strain>
    </source>
</reference>
<evidence type="ECO:0000259" key="1">
    <source>
        <dbReference type="Pfam" id="PF13679"/>
    </source>
</evidence>
<proteinExistence type="predicted"/>
<dbReference type="STRING" id="286115.A0A507CLR3"/>
<accession>A0A507CLR3</accession>
<organism evidence="2 4">
    <name type="scientific">Synchytrium endobioticum</name>
    <dbReference type="NCBI Taxonomy" id="286115"/>
    <lineage>
        <taxon>Eukaryota</taxon>
        <taxon>Fungi</taxon>
        <taxon>Fungi incertae sedis</taxon>
        <taxon>Chytridiomycota</taxon>
        <taxon>Chytridiomycota incertae sedis</taxon>
        <taxon>Chytridiomycetes</taxon>
        <taxon>Synchytriales</taxon>
        <taxon>Synchytriaceae</taxon>
        <taxon>Synchytrium</taxon>
    </lineage>
</organism>
<dbReference type="EMBL" id="QEAN01000358">
    <property type="protein sequence ID" value="TPX39235.1"/>
    <property type="molecule type" value="Genomic_DNA"/>
</dbReference>
<dbReference type="AlphaFoldDB" id="A0A507CLR3"/>
<dbReference type="InterPro" id="IPR029063">
    <property type="entry name" value="SAM-dependent_MTases_sf"/>
</dbReference>
<sequence length="483" mass="54071">MVVNITKNVTLPPGFTDEVAYLDALLAFVSKYSSQWQESWDVPNFIVADQWHQHVSPEWRVLDAGDTETRGLIALANHGHVEDSWPESLKSYIRDAFELALPRHPRITLEAVSPTSRCHLTNMKNKKRSEIRKLGDTIHDLARQNGVEHILDVGCGQGYLDLLLAHEHGYHVVAVDDNAIQHEGAVRRSKKAAHTDRSGSVSFGRRRITPKDTFEDLIPPDRSNDNGWLLCGLHACGDLSPQLLRLFSQAPEAKVLALVGCCYNLLSETSTAGSNPDTNSSQTGFPLSNHISSKRFHLGYTARNLACQATGRWNVDSTELSYTRLFYRALLQCVLVDLNVIDTANGEVDEANTVVVGRFKKNVAAKGFATYARAALKRLNVESGSISDDMLEQYEKRYSKERKRLAISWTLRSISSSLLESLILIDRFLFVGEEIERVYSNRDDTDVAVDMYPVFSPVESPRNMIIVARKPSRLSQDSSKTDV</sequence>
<dbReference type="EMBL" id="QEAM01000296">
    <property type="protein sequence ID" value="TPX41918.1"/>
    <property type="molecule type" value="Genomic_DNA"/>
</dbReference>
<dbReference type="Proteomes" id="UP000317494">
    <property type="component" value="Unassembled WGS sequence"/>
</dbReference>
<dbReference type="VEuPathDB" id="FungiDB:SeMB42_g06399"/>
<feature type="domain" description="Methyltransferase" evidence="1">
    <location>
        <begin position="126"/>
        <end position="268"/>
    </location>
</feature>
<dbReference type="PANTHER" id="PTHR12496:SF0">
    <property type="entry name" value="METHYLTRANSFERASE DOMAIN-CONTAINING PROTEIN"/>
    <property type="match status" value="1"/>
</dbReference>
<name>A0A507CLR3_9FUNG</name>
<evidence type="ECO:0000313" key="3">
    <source>
        <dbReference type="EMBL" id="TPX41918.1"/>
    </source>
</evidence>
<evidence type="ECO:0000313" key="4">
    <source>
        <dbReference type="Proteomes" id="UP000317494"/>
    </source>
</evidence>
<evidence type="ECO:0000313" key="5">
    <source>
        <dbReference type="Proteomes" id="UP000320475"/>
    </source>
</evidence>
<dbReference type="PANTHER" id="PTHR12496">
    <property type="entry name" value="CGI-41 METHYLTRANSFERASE"/>
    <property type="match status" value="1"/>
</dbReference>
<keyword evidence="4" id="KW-1185">Reference proteome</keyword>
<evidence type="ECO:0000313" key="2">
    <source>
        <dbReference type="EMBL" id="TPX39235.1"/>
    </source>
</evidence>
<protein>
    <recommendedName>
        <fullName evidence="1">Methyltransferase domain-containing protein</fullName>
    </recommendedName>
</protein>
<dbReference type="Proteomes" id="UP000320475">
    <property type="component" value="Unassembled WGS sequence"/>
</dbReference>